<dbReference type="KEGG" id="cai:Caci_4275"/>
<dbReference type="HOGENOM" id="CLU_081211_1_0_11"/>
<dbReference type="Proteomes" id="UP000000851">
    <property type="component" value="Chromosome"/>
</dbReference>
<dbReference type="Gene3D" id="2.160.20.120">
    <property type="match status" value="1"/>
</dbReference>
<reference evidence="1 2" key="1">
    <citation type="journal article" date="2009" name="Stand. Genomic Sci.">
        <title>Complete genome sequence of Catenulispora acidiphila type strain (ID 139908).</title>
        <authorList>
            <person name="Copeland A."/>
            <person name="Lapidus A."/>
            <person name="Glavina Del Rio T."/>
            <person name="Nolan M."/>
            <person name="Lucas S."/>
            <person name="Chen F."/>
            <person name="Tice H."/>
            <person name="Cheng J.F."/>
            <person name="Bruce D."/>
            <person name="Goodwin L."/>
            <person name="Pitluck S."/>
            <person name="Mikhailova N."/>
            <person name="Pati A."/>
            <person name="Ivanova N."/>
            <person name="Mavromatis K."/>
            <person name="Chen A."/>
            <person name="Palaniappan K."/>
            <person name="Chain P."/>
            <person name="Land M."/>
            <person name="Hauser L."/>
            <person name="Chang Y.J."/>
            <person name="Jeffries C.D."/>
            <person name="Chertkov O."/>
            <person name="Brettin T."/>
            <person name="Detter J.C."/>
            <person name="Han C."/>
            <person name="Ali Z."/>
            <person name="Tindall B.J."/>
            <person name="Goker M."/>
            <person name="Bristow J."/>
            <person name="Eisen J.A."/>
            <person name="Markowitz V."/>
            <person name="Hugenholtz P."/>
            <person name="Kyrpides N.C."/>
            <person name="Klenk H.P."/>
        </authorList>
    </citation>
    <scope>NUCLEOTIDE SEQUENCE [LARGE SCALE GENOMIC DNA]</scope>
    <source>
        <strain evidence="2">DSM 44928 / JCM 14897 / NBRC 102108 / NRRL B-24433 / ID139908</strain>
    </source>
</reference>
<gene>
    <name evidence="1" type="ordered locus">Caci_4275</name>
</gene>
<proteinExistence type="predicted"/>
<evidence type="ECO:0000313" key="2">
    <source>
        <dbReference type="Proteomes" id="UP000000851"/>
    </source>
</evidence>
<accession>C7QI94</accession>
<dbReference type="OrthoDB" id="3252095at2"/>
<protein>
    <submittedName>
        <fullName evidence="1">Uncharacterized protein</fullName>
    </submittedName>
</protein>
<dbReference type="STRING" id="479433.Caci_4275"/>
<name>C7QI94_CATAD</name>
<organism evidence="1 2">
    <name type="scientific">Catenulispora acidiphila (strain DSM 44928 / JCM 14897 / NBRC 102108 / NRRL B-24433 / ID139908)</name>
    <dbReference type="NCBI Taxonomy" id="479433"/>
    <lineage>
        <taxon>Bacteria</taxon>
        <taxon>Bacillati</taxon>
        <taxon>Actinomycetota</taxon>
        <taxon>Actinomycetes</taxon>
        <taxon>Catenulisporales</taxon>
        <taxon>Catenulisporaceae</taxon>
        <taxon>Catenulispora</taxon>
    </lineage>
</organism>
<dbReference type="RefSeq" id="WP_015792868.1">
    <property type="nucleotide sequence ID" value="NC_013131.1"/>
</dbReference>
<evidence type="ECO:0000313" key="1">
    <source>
        <dbReference type="EMBL" id="ACU73139.1"/>
    </source>
</evidence>
<dbReference type="InParanoid" id="C7QI94"/>
<keyword evidence="2" id="KW-1185">Reference proteome</keyword>
<dbReference type="AlphaFoldDB" id="C7QI94"/>
<dbReference type="eggNOG" id="COG3595">
    <property type="taxonomic scope" value="Bacteria"/>
</dbReference>
<sequence length="221" mass="22256">MNTFATPEPVLVVLDIPAGRVRLVAGERAESTVEVLPAESSKKRDVKAAEQTAVEYSDGILRITTAEASRFLGSGSVDVTVQVPAGSRVEGKAAAAELYGTGPLGEVVFDGAYRLVDLAEVAGARLTVHSGSVAIGRLTGSAQISNGTGDITIAEAVAGVVELRTEAGNVTVHAARGVSATLDAGTSRGRITNALKNGDGADAALTIKATASAGDITATSL</sequence>
<dbReference type="EMBL" id="CP001700">
    <property type="protein sequence ID" value="ACU73139.1"/>
    <property type="molecule type" value="Genomic_DNA"/>
</dbReference>